<dbReference type="EMBL" id="CT573071">
    <property type="protein sequence ID" value="CAJ75203.1"/>
    <property type="molecule type" value="Genomic_DNA"/>
</dbReference>
<protein>
    <submittedName>
        <fullName evidence="1">Uncharacterized protein</fullName>
    </submittedName>
</protein>
<sequence>MKQTNKVKVKLSYKDILGDLRGQPGNGQRIPYPVTTIMGKAGVSWEQIESLHPSAITSSMRYQSFAIGFDKREMRRLGRTWMPGGWLLNKGPGQDTSLDGLEFLVDTTLIK</sequence>
<reference evidence="1" key="1">
    <citation type="journal article" date="2006" name="Nature">
        <title>Deciphering the evolution and metabolism of an anammox bacterium from a community genome.</title>
        <authorList>
            <person name="Strous M."/>
            <person name="Pelletier E."/>
            <person name="Mangenot S."/>
            <person name="Rattei T."/>
            <person name="Lehner A."/>
            <person name="Taylor M.W."/>
            <person name="Horn M."/>
            <person name="Daims H."/>
            <person name="Bartol-Mavel D."/>
            <person name="Wincker P."/>
            <person name="Barbe V."/>
            <person name="Fonknechten N."/>
            <person name="Vallenet D."/>
            <person name="Segurens B."/>
            <person name="Schenowitz-Truong C."/>
            <person name="Medigue C."/>
            <person name="Collingro A."/>
            <person name="Snel B."/>
            <person name="Dutilh B.E."/>
            <person name="OpDenCamp H.J.M."/>
            <person name="vanDerDrift C."/>
            <person name="Cirpus I."/>
            <person name="vanDePas-Schoonen K.T."/>
            <person name="Harhangi H.R."/>
            <person name="vanNiftrik L."/>
            <person name="Schmid M."/>
            <person name="Keltjens J."/>
            <person name="vanDeVossenberg J."/>
            <person name="Kartal B."/>
            <person name="Meier H."/>
            <person name="Frishman D."/>
            <person name="Huynen M.A."/>
            <person name="Mewes H."/>
            <person name="Weissenbach J."/>
            <person name="Jetten M.S.M."/>
            <person name="Wagner M."/>
            <person name="LePaslier D."/>
        </authorList>
    </citation>
    <scope>NUCLEOTIDE SEQUENCE</scope>
</reference>
<dbReference type="AlphaFoldDB" id="Q1Q5C1"/>
<reference evidence="1" key="2">
    <citation type="submission" date="2006-01" db="EMBL/GenBank/DDBJ databases">
        <authorList>
            <person name="Genoscope"/>
        </authorList>
    </citation>
    <scope>NUCLEOTIDE SEQUENCE</scope>
</reference>
<proteinExistence type="predicted"/>
<gene>
    <name evidence="1" type="ORF">kuste4441</name>
</gene>
<name>Q1Q5C1_KUEST</name>
<organism evidence="1">
    <name type="scientific">Kuenenia stuttgartiensis</name>
    <dbReference type="NCBI Taxonomy" id="174633"/>
    <lineage>
        <taxon>Bacteria</taxon>
        <taxon>Pseudomonadati</taxon>
        <taxon>Planctomycetota</taxon>
        <taxon>Candidatus Brocadiia</taxon>
        <taxon>Candidatus Brocadiales</taxon>
        <taxon>Candidatus Brocadiaceae</taxon>
        <taxon>Candidatus Kuenenia</taxon>
    </lineage>
</organism>
<accession>Q1Q5C1</accession>
<evidence type="ECO:0000313" key="1">
    <source>
        <dbReference type="EMBL" id="CAJ75203.1"/>
    </source>
</evidence>